<name>A0A0W0WW71_9GAMM</name>
<dbReference type="Proteomes" id="UP000054725">
    <property type="component" value="Unassembled WGS sequence"/>
</dbReference>
<dbReference type="GO" id="GO:1990281">
    <property type="term" value="C:efflux pump complex"/>
    <property type="evidence" value="ECO:0007669"/>
    <property type="project" value="TreeGrafter"/>
</dbReference>
<evidence type="ECO:0000313" key="3">
    <source>
        <dbReference type="Proteomes" id="UP000054725"/>
    </source>
</evidence>
<dbReference type="STRING" id="45070.Lnau_1538"/>
<dbReference type="SUPFAM" id="SSF111369">
    <property type="entry name" value="HlyD-like secretion proteins"/>
    <property type="match status" value="1"/>
</dbReference>
<dbReference type="PROSITE" id="PS51257">
    <property type="entry name" value="PROKAR_LIPOPROTEIN"/>
    <property type="match status" value="1"/>
</dbReference>
<comment type="caution">
    <text evidence="2">The sequence shown here is derived from an EMBL/GenBank/DDBJ whole genome shotgun (WGS) entry which is preliminary data.</text>
</comment>
<dbReference type="PANTHER" id="PTHR30469:SF33">
    <property type="entry name" value="SLR1207 PROTEIN"/>
    <property type="match status" value="1"/>
</dbReference>
<dbReference type="RefSeq" id="WP_058504538.1">
    <property type="nucleotide sequence ID" value="NZ_CAAAIF010000009.1"/>
</dbReference>
<dbReference type="PATRIC" id="fig|45070.6.peg.1610"/>
<evidence type="ECO:0000259" key="1">
    <source>
        <dbReference type="Pfam" id="PF25967"/>
    </source>
</evidence>
<protein>
    <submittedName>
        <fullName evidence="2">Membrane-fusion protein AcrA</fullName>
    </submittedName>
</protein>
<accession>A0A0W0WW71</accession>
<keyword evidence="3" id="KW-1185">Reference proteome</keyword>
<dbReference type="PANTHER" id="PTHR30469">
    <property type="entry name" value="MULTIDRUG RESISTANCE PROTEIN MDTA"/>
    <property type="match status" value="1"/>
</dbReference>
<organism evidence="2 3">
    <name type="scientific">Legionella nautarum</name>
    <dbReference type="NCBI Taxonomy" id="45070"/>
    <lineage>
        <taxon>Bacteria</taxon>
        <taxon>Pseudomonadati</taxon>
        <taxon>Pseudomonadota</taxon>
        <taxon>Gammaproteobacteria</taxon>
        <taxon>Legionellales</taxon>
        <taxon>Legionellaceae</taxon>
        <taxon>Legionella</taxon>
    </lineage>
</organism>
<reference evidence="2 3" key="1">
    <citation type="submission" date="2015-11" db="EMBL/GenBank/DDBJ databases">
        <title>Genomic analysis of 38 Legionella species identifies large and diverse effector repertoires.</title>
        <authorList>
            <person name="Burstein D."/>
            <person name="Amaro F."/>
            <person name="Zusman T."/>
            <person name="Lifshitz Z."/>
            <person name="Cohen O."/>
            <person name="Gilbert J.A."/>
            <person name="Pupko T."/>
            <person name="Shuman H.A."/>
            <person name="Segal G."/>
        </authorList>
    </citation>
    <scope>NUCLEOTIDE SEQUENCE [LARGE SCALE GENOMIC DNA]</scope>
    <source>
        <strain evidence="2 3">ATCC 49506</strain>
    </source>
</reference>
<dbReference type="GO" id="GO:0015562">
    <property type="term" value="F:efflux transmembrane transporter activity"/>
    <property type="evidence" value="ECO:0007669"/>
    <property type="project" value="TreeGrafter"/>
</dbReference>
<dbReference type="Gene3D" id="2.40.30.170">
    <property type="match status" value="1"/>
</dbReference>
<proteinExistence type="predicted"/>
<sequence>MKYALTLVILAVVGLLQSCGSEVEQKKHGTQTYVVQPEAVHKSLFFTGTIQPLRESALTSPMDAVVETMHYHYGQQVKKGDVVITLNSNELQKQYNDTLTEYLKAKDNFTVTQAKFNGTQDLWDAGLLSKNNYLSEKSSLATAKVSLIQATRKLTEMLEKMDDGNTQRLSELTIAQFDKVRQALTGQHNLIHLKAPSDGVLLYPPKTADDKSGKLTVGSTVKSGQVIALVGDLTGVSVEIDIPEIDIDKVRAGMQAKVTGVALGRQVLKGELIAVNAQASSAAGGTLPSFSAVVEVKEMDETQRARVKVGMSAAIEIAMNNDEQLLVPIAAVKQEKGRSIVKLQAENGRSETRVVTTGAALADKVVVASGLKAGDVVAYD</sequence>
<dbReference type="OrthoDB" id="5648883at2"/>
<dbReference type="EMBL" id="LNYO01000013">
    <property type="protein sequence ID" value="KTD36554.1"/>
    <property type="molecule type" value="Genomic_DNA"/>
</dbReference>
<evidence type="ECO:0000313" key="2">
    <source>
        <dbReference type="EMBL" id="KTD36554.1"/>
    </source>
</evidence>
<dbReference type="AlphaFoldDB" id="A0A0W0WW71"/>
<dbReference type="InterPro" id="IPR058627">
    <property type="entry name" value="MdtA-like_C"/>
</dbReference>
<gene>
    <name evidence="2" type="ORF">Lnau_1538</name>
</gene>
<dbReference type="Gene3D" id="1.10.287.470">
    <property type="entry name" value="Helix hairpin bin"/>
    <property type="match status" value="1"/>
</dbReference>
<feature type="domain" description="Multidrug resistance protein MdtA-like C-terminal permuted SH3" evidence="1">
    <location>
        <begin position="325"/>
        <end position="377"/>
    </location>
</feature>
<dbReference type="Gene3D" id="2.40.50.100">
    <property type="match status" value="1"/>
</dbReference>
<dbReference type="Gene3D" id="2.40.420.20">
    <property type="match status" value="1"/>
</dbReference>
<dbReference type="Pfam" id="PF25967">
    <property type="entry name" value="RND-MFP_C"/>
    <property type="match status" value="1"/>
</dbReference>